<dbReference type="PROSITE" id="PS00141">
    <property type="entry name" value="ASP_PROTEASE"/>
    <property type="match status" value="2"/>
</dbReference>
<name>A0A9P7D936_9AGAM</name>
<keyword evidence="3" id="KW-0378">Hydrolase</keyword>
<keyword evidence="7" id="KW-1185">Reference proteome</keyword>
<sequence>MFPAASLLTILLLALSIAASPVEIRDSPITLPIARRLNTSGGTINLLQHDQCRAAALKTASGNALGRRTGSIPVTNNAVTYIAAVGVGSPATTYNLIVDTGSSNTWVGATTPYKMTSTSVNTGQTVAVGYGSGYFSGTEYTDTVTLGSGLTITQQSIGVASFSAGFPDVDGILGIGPVDLTVDTLPNSPATTIPTVTDNLYGQGTISQNVVGVSFEPTTSQTVTNGELTFGGTDATKYTGSIAYTPITPYGSASGFWGIDESITYGTTTILSATSGIVDTGTTLILIASDAFSTYQSATGATLDQTINLLHITSTQYSALKNLNFNVGSVRPFSCINASCSPFAQNTYTLTPNAQIWPRALNTHIGGSTSFIYLVVNSIGSPSGQGLDFVNGYTFLERFYSVFDTTNARIGFATTSYTDATTN</sequence>
<proteinExistence type="inferred from homology"/>
<evidence type="ECO:0000256" key="1">
    <source>
        <dbReference type="ARBA" id="ARBA00007447"/>
    </source>
</evidence>
<dbReference type="PRINTS" id="PR00792">
    <property type="entry name" value="PEPSIN"/>
</dbReference>
<dbReference type="PROSITE" id="PS51767">
    <property type="entry name" value="PEPTIDASE_A1"/>
    <property type="match status" value="1"/>
</dbReference>
<dbReference type="PANTHER" id="PTHR47966">
    <property type="entry name" value="BETA-SITE APP-CLEAVING ENZYME, ISOFORM A-RELATED"/>
    <property type="match status" value="1"/>
</dbReference>
<dbReference type="AlphaFoldDB" id="A0A9P7D936"/>
<evidence type="ECO:0000313" key="7">
    <source>
        <dbReference type="Proteomes" id="UP000714275"/>
    </source>
</evidence>
<feature type="signal peptide" evidence="4">
    <location>
        <begin position="1"/>
        <end position="19"/>
    </location>
</feature>
<dbReference type="OrthoDB" id="660550at2759"/>
<evidence type="ECO:0000256" key="3">
    <source>
        <dbReference type="RuleBase" id="RU000454"/>
    </source>
</evidence>
<dbReference type="GO" id="GO:0004190">
    <property type="term" value="F:aspartic-type endopeptidase activity"/>
    <property type="evidence" value="ECO:0007669"/>
    <property type="project" value="UniProtKB-KW"/>
</dbReference>
<dbReference type="CDD" id="cd05471">
    <property type="entry name" value="pepsin_like"/>
    <property type="match status" value="1"/>
</dbReference>
<comment type="similarity">
    <text evidence="1 3">Belongs to the peptidase A1 family.</text>
</comment>
<reference evidence="6" key="1">
    <citation type="journal article" date="2020" name="New Phytol.">
        <title>Comparative genomics reveals dynamic genome evolution in host specialist ectomycorrhizal fungi.</title>
        <authorList>
            <person name="Lofgren L.A."/>
            <person name="Nguyen N.H."/>
            <person name="Vilgalys R."/>
            <person name="Ruytinx J."/>
            <person name="Liao H.L."/>
            <person name="Branco S."/>
            <person name="Kuo A."/>
            <person name="LaButti K."/>
            <person name="Lipzen A."/>
            <person name="Andreopoulos W."/>
            <person name="Pangilinan J."/>
            <person name="Riley R."/>
            <person name="Hundley H."/>
            <person name="Na H."/>
            <person name="Barry K."/>
            <person name="Grigoriev I.V."/>
            <person name="Stajich J.E."/>
            <person name="Kennedy P.G."/>
        </authorList>
    </citation>
    <scope>NUCLEOTIDE SEQUENCE</scope>
    <source>
        <strain evidence="6">DOB743</strain>
    </source>
</reference>
<organism evidence="6 7">
    <name type="scientific">Suillus placidus</name>
    <dbReference type="NCBI Taxonomy" id="48579"/>
    <lineage>
        <taxon>Eukaryota</taxon>
        <taxon>Fungi</taxon>
        <taxon>Dikarya</taxon>
        <taxon>Basidiomycota</taxon>
        <taxon>Agaricomycotina</taxon>
        <taxon>Agaricomycetes</taxon>
        <taxon>Agaricomycetidae</taxon>
        <taxon>Boletales</taxon>
        <taxon>Suillineae</taxon>
        <taxon>Suillaceae</taxon>
        <taxon>Suillus</taxon>
    </lineage>
</organism>
<gene>
    <name evidence="6" type="ORF">EV702DRAFT_5625</name>
</gene>
<dbReference type="InterPro" id="IPR001969">
    <property type="entry name" value="Aspartic_peptidase_AS"/>
</dbReference>
<keyword evidence="4" id="KW-0732">Signal</keyword>
<dbReference type="SUPFAM" id="SSF50630">
    <property type="entry name" value="Acid proteases"/>
    <property type="match status" value="1"/>
</dbReference>
<comment type="caution">
    <text evidence="6">The sequence shown here is derived from an EMBL/GenBank/DDBJ whole genome shotgun (WGS) entry which is preliminary data.</text>
</comment>
<accession>A0A9P7D936</accession>
<feature type="domain" description="Peptidase A1" evidence="5">
    <location>
        <begin position="81"/>
        <end position="413"/>
    </location>
</feature>
<evidence type="ECO:0000313" key="6">
    <source>
        <dbReference type="EMBL" id="KAG1783587.1"/>
    </source>
</evidence>
<evidence type="ECO:0000256" key="2">
    <source>
        <dbReference type="ARBA" id="ARBA00022750"/>
    </source>
</evidence>
<keyword evidence="2 3" id="KW-0064">Aspartyl protease</keyword>
<evidence type="ECO:0000256" key="4">
    <source>
        <dbReference type="SAM" id="SignalP"/>
    </source>
</evidence>
<dbReference type="InterPro" id="IPR034164">
    <property type="entry name" value="Pepsin-like_dom"/>
</dbReference>
<dbReference type="PANTHER" id="PTHR47966:SF51">
    <property type="entry name" value="BETA-SITE APP-CLEAVING ENZYME, ISOFORM A-RELATED"/>
    <property type="match status" value="1"/>
</dbReference>
<keyword evidence="3" id="KW-0645">Protease</keyword>
<dbReference type="Gene3D" id="2.40.70.10">
    <property type="entry name" value="Acid Proteases"/>
    <property type="match status" value="2"/>
</dbReference>
<feature type="chain" id="PRO_5040460708" evidence="4">
    <location>
        <begin position="20"/>
        <end position="423"/>
    </location>
</feature>
<protein>
    <submittedName>
        <fullName evidence="6">Aspartic peptidase domain-containing protein</fullName>
    </submittedName>
</protein>
<dbReference type="InterPro" id="IPR001461">
    <property type="entry name" value="Aspartic_peptidase_A1"/>
</dbReference>
<evidence type="ECO:0000259" key="5">
    <source>
        <dbReference type="PROSITE" id="PS51767"/>
    </source>
</evidence>
<dbReference type="EMBL" id="JABBWD010000001">
    <property type="protein sequence ID" value="KAG1783587.1"/>
    <property type="molecule type" value="Genomic_DNA"/>
</dbReference>
<dbReference type="Pfam" id="PF00026">
    <property type="entry name" value="Asp"/>
    <property type="match status" value="1"/>
</dbReference>
<dbReference type="Proteomes" id="UP000714275">
    <property type="component" value="Unassembled WGS sequence"/>
</dbReference>
<dbReference type="InterPro" id="IPR021109">
    <property type="entry name" value="Peptidase_aspartic_dom_sf"/>
</dbReference>
<dbReference type="GO" id="GO:0006508">
    <property type="term" value="P:proteolysis"/>
    <property type="evidence" value="ECO:0007669"/>
    <property type="project" value="UniProtKB-KW"/>
</dbReference>
<dbReference type="InterPro" id="IPR033121">
    <property type="entry name" value="PEPTIDASE_A1"/>
</dbReference>